<reference evidence="2" key="1">
    <citation type="submission" date="2016-11" db="UniProtKB">
        <authorList>
            <consortium name="WormBaseParasite"/>
        </authorList>
    </citation>
    <scope>IDENTIFICATION</scope>
</reference>
<dbReference type="AlphaFoldDB" id="A0A1I7X1A4"/>
<accession>A0A1I7X1A4</accession>
<protein>
    <submittedName>
        <fullName evidence="2">Uncharacterized protein</fullName>
    </submittedName>
</protein>
<proteinExistence type="predicted"/>
<dbReference type="WBParaSite" id="Hba_11346">
    <property type="protein sequence ID" value="Hba_11346"/>
    <property type="gene ID" value="Hba_11346"/>
</dbReference>
<sequence>MRHLQSPALDITQCSEAFCLERYVTMIDSIKFNMSKLTQVASSNDN</sequence>
<keyword evidence="1" id="KW-1185">Reference proteome</keyword>
<dbReference type="Proteomes" id="UP000095283">
    <property type="component" value="Unplaced"/>
</dbReference>
<evidence type="ECO:0000313" key="2">
    <source>
        <dbReference type="WBParaSite" id="Hba_11346"/>
    </source>
</evidence>
<evidence type="ECO:0000313" key="1">
    <source>
        <dbReference type="Proteomes" id="UP000095283"/>
    </source>
</evidence>
<name>A0A1I7X1A4_HETBA</name>
<organism evidence="1 2">
    <name type="scientific">Heterorhabditis bacteriophora</name>
    <name type="common">Entomopathogenic nematode worm</name>
    <dbReference type="NCBI Taxonomy" id="37862"/>
    <lineage>
        <taxon>Eukaryota</taxon>
        <taxon>Metazoa</taxon>
        <taxon>Ecdysozoa</taxon>
        <taxon>Nematoda</taxon>
        <taxon>Chromadorea</taxon>
        <taxon>Rhabditida</taxon>
        <taxon>Rhabditina</taxon>
        <taxon>Rhabditomorpha</taxon>
        <taxon>Strongyloidea</taxon>
        <taxon>Heterorhabditidae</taxon>
        <taxon>Heterorhabditis</taxon>
    </lineage>
</organism>